<dbReference type="Proteomes" id="UP000257032">
    <property type="component" value="Unassembled WGS sequence"/>
</dbReference>
<dbReference type="RefSeq" id="WP_115893240.1">
    <property type="nucleotide sequence ID" value="NZ_QTLC01000007.1"/>
</dbReference>
<evidence type="ECO:0000313" key="1">
    <source>
        <dbReference type="EMBL" id="RDY72569.1"/>
    </source>
</evidence>
<gene>
    <name evidence="1" type="ORF">DXT76_01110</name>
</gene>
<evidence type="ECO:0000313" key="2">
    <source>
        <dbReference type="Proteomes" id="UP000257032"/>
    </source>
</evidence>
<protein>
    <recommendedName>
        <fullName evidence="3">DUF2190 family protein</fullName>
    </recommendedName>
</protein>
<organism evidence="1 2">
    <name type="scientific">Halobacillus trueperi</name>
    <dbReference type="NCBI Taxonomy" id="156205"/>
    <lineage>
        <taxon>Bacteria</taxon>
        <taxon>Bacillati</taxon>
        <taxon>Bacillota</taxon>
        <taxon>Bacilli</taxon>
        <taxon>Bacillales</taxon>
        <taxon>Bacillaceae</taxon>
        <taxon>Halobacillus</taxon>
    </lineage>
</organism>
<accession>A0A3D8VSR2</accession>
<dbReference type="EMBL" id="QTLC01000007">
    <property type="protein sequence ID" value="RDY72569.1"/>
    <property type="molecule type" value="Genomic_DNA"/>
</dbReference>
<proteinExistence type="predicted"/>
<comment type="caution">
    <text evidence="1">The sequence shown here is derived from an EMBL/GenBank/DDBJ whole genome shotgun (WGS) entry which is preliminary data.</text>
</comment>
<sequence length="140" mass="15011">MAKNFVEYHTQEGAFHTFHVASGEVVKIGQFVEISGDMEVKPATQDSEKVVGMVYSGTVGVEGREYGYHGDQNHKATVVVLKPFTFAETEANVTAGDSLKVTANGNVTPMDFAGGDTIFMKVATALKSANSGDRVLILHK</sequence>
<name>A0A3D8VSR2_9BACI</name>
<dbReference type="AlphaFoldDB" id="A0A3D8VSR2"/>
<reference evidence="1 2" key="1">
    <citation type="submission" date="2018-08" db="EMBL/GenBank/DDBJ databases">
        <title>Genome sequence of strict halophilic Halobacillus trueperi SS1 isolated from Lunsu, a salty water body of North West Himalayas.</title>
        <authorList>
            <person name="Gupta S."/>
            <person name="Sharma P."/>
            <person name="Dev K."/>
            <person name="Baumler D."/>
            <person name="Sourirajan A."/>
        </authorList>
    </citation>
    <scope>NUCLEOTIDE SEQUENCE [LARGE SCALE GENOMIC DNA]</scope>
    <source>
        <strain evidence="1 2">SS1</strain>
    </source>
</reference>
<evidence type="ECO:0008006" key="3">
    <source>
        <dbReference type="Google" id="ProtNLM"/>
    </source>
</evidence>